<accession>A0ABS4Z2S5</accession>
<sequence length="160" mass="17152">MGLTRAEDAAADLRCAVVLRVAEDACELHTGHEAVTTRFAATVPAPRTERVRPGHLVAVATRAGDSAVVWRWFDAVVLGPEEAGAVRLWEPAHGEVVARLRDPAQPVPPGSRLYASSGLPGADWWAAGPVVTDPADAVVELDALRAFYDRHDLWERAFGG</sequence>
<dbReference type="RefSeq" id="WP_210051825.1">
    <property type="nucleotide sequence ID" value="NZ_BAAAMH010000016.1"/>
</dbReference>
<organism evidence="1 2">
    <name type="scientific">Microlunatus capsulatus</name>
    <dbReference type="NCBI Taxonomy" id="99117"/>
    <lineage>
        <taxon>Bacteria</taxon>
        <taxon>Bacillati</taxon>
        <taxon>Actinomycetota</taxon>
        <taxon>Actinomycetes</taxon>
        <taxon>Propionibacteriales</taxon>
        <taxon>Propionibacteriaceae</taxon>
        <taxon>Microlunatus</taxon>
    </lineage>
</organism>
<comment type="caution">
    <text evidence="1">The sequence shown here is derived from an EMBL/GenBank/DDBJ whole genome shotgun (WGS) entry which is preliminary data.</text>
</comment>
<reference evidence="1 2" key="1">
    <citation type="submission" date="2021-03" db="EMBL/GenBank/DDBJ databases">
        <title>Sequencing the genomes of 1000 actinobacteria strains.</title>
        <authorList>
            <person name="Klenk H.-P."/>
        </authorList>
    </citation>
    <scope>NUCLEOTIDE SEQUENCE [LARGE SCALE GENOMIC DNA]</scope>
    <source>
        <strain evidence="1 2">DSM 12936</strain>
    </source>
</reference>
<name>A0ABS4Z2S5_9ACTN</name>
<dbReference type="EMBL" id="JAGIOB010000001">
    <property type="protein sequence ID" value="MBP2415095.1"/>
    <property type="molecule type" value="Genomic_DNA"/>
</dbReference>
<evidence type="ECO:0000313" key="2">
    <source>
        <dbReference type="Proteomes" id="UP000758168"/>
    </source>
</evidence>
<protein>
    <submittedName>
        <fullName evidence="1">Uncharacterized protein</fullName>
    </submittedName>
</protein>
<dbReference type="Proteomes" id="UP000758168">
    <property type="component" value="Unassembled WGS sequence"/>
</dbReference>
<proteinExistence type="predicted"/>
<keyword evidence="2" id="KW-1185">Reference proteome</keyword>
<evidence type="ECO:0000313" key="1">
    <source>
        <dbReference type="EMBL" id="MBP2415095.1"/>
    </source>
</evidence>
<gene>
    <name evidence="1" type="ORF">JOF54_000017</name>
</gene>